<evidence type="ECO:0000259" key="2">
    <source>
        <dbReference type="PROSITE" id="PS50011"/>
    </source>
</evidence>
<dbReference type="PROSITE" id="PS00108">
    <property type="entry name" value="PROTEIN_KINASE_ST"/>
    <property type="match status" value="1"/>
</dbReference>
<dbReference type="PANTHER" id="PTHR11909">
    <property type="entry name" value="CASEIN KINASE-RELATED"/>
    <property type="match status" value="1"/>
</dbReference>
<dbReference type="GO" id="GO:0004674">
    <property type="term" value="F:protein serine/threonine kinase activity"/>
    <property type="evidence" value="ECO:0007669"/>
    <property type="project" value="UniProtKB-EC"/>
</dbReference>
<dbReference type="InterPro" id="IPR050235">
    <property type="entry name" value="CK1_Ser-Thr_kinase"/>
</dbReference>
<dbReference type="SMART" id="SM00220">
    <property type="entry name" value="S_TKc"/>
    <property type="match status" value="1"/>
</dbReference>
<dbReference type="Proteomes" id="UP000024635">
    <property type="component" value="Unassembled WGS sequence"/>
</dbReference>
<dbReference type="PROSITE" id="PS50011">
    <property type="entry name" value="PROTEIN_KINASE_DOM"/>
    <property type="match status" value="1"/>
</dbReference>
<dbReference type="SUPFAM" id="SSF56112">
    <property type="entry name" value="Protein kinase-like (PK-like)"/>
    <property type="match status" value="1"/>
</dbReference>
<dbReference type="OrthoDB" id="5979581at2759"/>
<evidence type="ECO:0000313" key="4">
    <source>
        <dbReference type="Proteomes" id="UP000024635"/>
    </source>
</evidence>
<dbReference type="Pfam" id="PF00069">
    <property type="entry name" value="Pkinase"/>
    <property type="match status" value="1"/>
</dbReference>
<dbReference type="GO" id="GO:0005524">
    <property type="term" value="F:ATP binding"/>
    <property type="evidence" value="ECO:0007669"/>
    <property type="project" value="InterPro"/>
</dbReference>
<dbReference type="EC" id="2.7.11.1" evidence="1"/>
<dbReference type="STRING" id="53326.A0A016VTU6"/>
<feature type="domain" description="Protein kinase" evidence="2">
    <location>
        <begin position="19"/>
        <end position="291"/>
    </location>
</feature>
<evidence type="ECO:0000313" key="3">
    <source>
        <dbReference type="EMBL" id="EYC30168.1"/>
    </source>
</evidence>
<keyword evidence="4" id="KW-1185">Reference proteome</keyword>
<dbReference type="EMBL" id="JARK01001341">
    <property type="protein sequence ID" value="EYC30168.1"/>
    <property type="molecule type" value="Genomic_DNA"/>
</dbReference>
<comment type="caution">
    <text evidence="3">The sequence shown here is derived from an EMBL/GenBank/DDBJ whole genome shotgun (WGS) entry which is preliminary data.</text>
</comment>
<evidence type="ECO:0000256" key="1">
    <source>
        <dbReference type="ARBA" id="ARBA00012513"/>
    </source>
</evidence>
<reference evidence="4" key="1">
    <citation type="journal article" date="2015" name="Nat. Genet.">
        <title>The genome and transcriptome of the zoonotic hookworm Ancylostoma ceylanicum identify infection-specific gene families.</title>
        <authorList>
            <person name="Schwarz E.M."/>
            <person name="Hu Y."/>
            <person name="Antoshechkin I."/>
            <person name="Miller M.M."/>
            <person name="Sternberg P.W."/>
            <person name="Aroian R.V."/>
        </authorList>
    </citation>
    <scope>NUCLEOTIDE SEQUENCE</scope>
    <source>
        <strain evidence="4">HY135</strain>
    </source>
</reference>
<sequence>MAVNCELIQLKDGQNVGDWTITKKIGEGGFGAVYLCKNKEGELNALKVEAENDPLGLLKMEVYVLMELKKTKFQARHFLGLKDRGHVPGKFNYVVMTLVGKSLQELRNEAPMKKFSMGTAISVGRQCLEALEDLHNVGILHRDIKPGNYTIGRKEMNELRKIYMLDFGMARKFIKEDGTLRNPRARAGFRGTVKYAPLACHVHREQCRKDDIESWMYMLVEITCGRLPWRNLTVAFYYDVVGPNIWTDYIRSEINWDELSVLGHREGKRGVTRGCDWCTWATLHAHLFDSY</sequence>
<dbReference type="InterPro" id="IPR008271">
    <property type="entry name" value="Ser/Thr_kinase_AS"/>
</dbReference>
<name>A0A016VTU6_9BILA</name>
<gene>
    <name evidence="3" type="primary">Acey_s0005.g2492</name>
    <name evidence="3" type="ORF">Y032_0005g2492</name>
</gene>
<dbReference type="InterPro" id="IPR011009">
    <property type="entry name" value="Kinase-like_dom_sf"/>
</dbReference>
<protein>
    <recommendedName>
        <fullName evidence="1">non-specific serine/threonine protein kinase</fullName>
        <ecNumber evidence="1">2.7.11.1</ecNumber>
    </recommendedName>
</protein>
<proteinExistence type="predicted"/>
<dbReference type="InterPro" id="IPR000719">
    <property type="entry name" value="Prot_kinase_dom"/>
</dbReference>
<dbReference type="AlphaFoldDB" id="A0A016VTU6"/>
<accession>A0A016VTU6</accession>
<organism evidence="3 4">
    <name type="scientific">Ancylostoma ceylanicum</name>
    <dbReference type="NCBI Taxonomy" id="53326"/>
    <lineage>
        <taxon>Eukaryota</taxon>
        <taxon>Metazoa</taxon>
        <taxon>Ecdysozoa</taxon>
        <taxon>Nematoda</taxon>
        <taxon>Chromadorea</taxon>
        <taxon>Rhabditida</taxon>
        <taxon>Rhabditina</taxon>
        <taxon>Rhabditomorpha</taxon>
        <taxon>Strongyloidea</taxon>
        <taxon>Ancylostomatidae</taxon>
        <taxon>Ancylostomatinae</taxon>
        <taxon>Ancylostoma</taxon>
    </lineage>
</organism>
<dbReference type="Gene3D" id="1.10.510.10">
    <property type="entry name" value="Transferase(Phosphotransferase) domain 1"/>
    <property type="match status" value="1"/>
</dbReference>